<reference evidence="2 3" key="1">
    <citation type="journal article" date="2018" name="Nat. Ecol. Evol.">
        <title>Pezizomycetes genomes reveal the molecular basis of ectomycorrhizal truffle lifestyle.</title>
        <authorList>
            <person name="Murat C."/>
            <person name="Payen T."/>
            <person name="Noel B."/>
            <person name="Kuo A."/>
            <person name="Morin E."/>
            <person name="Chen J."/>
            <person name="Kohler A."/>
            <person name="Krizsan K."/>
            <person name="Balestrini R."/>
            <person name="Da Silva C."/>
            <person name="Montanini B."/>
            <person name="Hainaut M."/>
            <person name="Levati E."/>
            <person name="Barry K.W."/>
            <person name="Belfiori B."/>
            <person name="Cichocki N."/>
            <person name="Clum A."/>
            <person name="Dockter R.B."/>
            <person name="Fauchery L."/>
            <person name="Guy J."/>
            <person name="Iotti M."/>
            <person name="Le Tacon F."/>
            <person name="Lindquist E.A."/>
            <person name="Lipzen A."/>
            <person name="Malagnac F."/>
            <person name="Mello A."/>
            <person name="Molinier V."/>
            <person name="Miyauchi S."/>
            <person name="Poulain J."/>
            <person name="Riccioni C."/>
            <person name="Rubini A."/>
            <person name="Sitrit Y."/>
            <person name="Splivallo R."/>
            <person name="Traeger S."/>
            <person name="Wang M."/>
            <person name="Zifcakova L."/>
            <person name="Wipf D."/>
            <person name="Zambonelli A."/>
            <person name="Paolocci F."/>
            <person name="Nowrousian M."/>
            <person name="Ottonello S."/>
            <person name="Baldrian P."/>
            <person name="Spatafora J.W."/>
            <person name="Henrissat B."/>
            <person name="Nagy L.G."/>
            <person name="Aury J.M."/>
            <person name="Wincker P."/>
            <person name="Grigoriev I.V."/>
            <person name="Bonfante P."/>
            <person name="Martin F.M."/>
        </authorList>
    </citation>
    <scope>NUCLEOTIDE SEQUENCE [LARGE SCALE GENOMIC DNA]</scope>
    <source>
        <strain evidence="2 3">ATCC MYA-4762</strain>
    </source>
</reference>
<organism evidence="2 3">
    <name type="scientific">Terfezia boudieri ATCC MYA-4762</name>
    <dbReference type="NCBI Taxonomy" id="1051890"/>
    <lineage>
        <taxon>Eukaryota</taxon>
        <taxon>Fungi</taxon>
        <taxon>Dikarya</taxon>
        <taxon>Ascomycota</taxon>
        <taxon>Pezizomycotina</taxon>
        <taxon>Pezizomycetes</taxon>
        <taxon>Pezizales</taxon>
        <taxon>Pezizaceae</taxon>
        <taxon>Terfezia</taxon>
    </lineage>
</organism>
<protein>
    <submittedName>
        <fullName evidence="2">Uncharacterized protein</fullName>
    </submittedName>
</protein>
<gene>
    <name evidence="2" type="ORF">L211DRAFT_854393</name>
</gene>
<dbReference type="Proteomes" id="UP000267821">
    <property type="component" value="Unassembled WGS sequence"/>
</dbReference>
<evidence type="ECO:0000313" key="3">
    <source>
        <dbReference type="Proteomes" id="UP000267821"/>
    </source>
</evidence>
<dbReference type="EMBL" id="ML121674">
    <property type="protein sequence ID" value="RPB18165.1"/>
    <property type="molecule type" value="Genomic_DNA"/>
</dbReference>
<sequence>MGGKKNLFFLIRQEWDSNKVAAIIDGEAYRTLESYSIWGKEEHTDSIAKGCLLLEKQNENIQAEIVQVDPARMDILIRSGKVALVAVIPEDQQINDTINILPHMVCNVSGYNKPMQPMTREEDIDMLFRGEREPAPSPEPDTSDLRVLGTRPMGNQHRDTDEPDPNPYTLKLLDLKQEL</sequence>
<name>A0A3N4LJR0_9PEZI</name>
<dbReference type="AlphaFoldDB" id="A0A3N4LJR0"/>
<evidence type="ECO:0000256" key="1">
    <source>
        <dbReference type="SAM" id="MobiDB-lite"/>
    </source>
</evidence>
<proteinExistence type="predicted"/>
<feature type="region of interest" description="Disordered" evidence="1">
    <location>
        <begin position="131"/>
        <end position="169"/>
    </location>
</feature>
<evidence type="ECO:0000313" key="2">
    <source>
        <dbReference type="EMBL" id="RPB18165.1"/>
    </source>
</evidence>
<keyword evidence="3" id="KW-1185">Reference proteome</keyword>
<accession>A0A3N4LJR0</accession>
<dbReference type="InParanoid" id="A0A3N4LJR0"/>